<sequence length="92" mass="10298">MAHTKQTPSGVKLVRTEDARVDNVEKENVEAVTDPVEMADVSDIAQVDFPSQSLPLDHCRNLQLDVKEYAHTLKGISEVEGQIRHAQLFPFL</sequence>
<dbReference type="Proteomes" id="UP000887013">
    <property type="component" value="Unassembled WGS sequence"/>
</dbReference>
<name>A0A8X6P7V1_NEPPI</name>
<dbReference type="EMBL" id="BMAW01112517">
    <property type="protein sequence ID" value="GFT52908.1"/>
    <property type="molecule type" value="Genomic_DNA"/>
</dbReference>
<organism evidence="1 2">
    <name type="scientific">Nephila pilipes</name>
    <name type="common">Giant wood spider</name>
    <name type="synonym">Nephila maculata</name>
    <dbReference type="NCBI Taxonomy" id="299642"/>
    <lineage>
        <taxon>Eukaryota</taxon>
        <taxon>Metazoa</taxon>
        <taxon>Ecdysozoa</taxon>
        <taxon>Arthropoda</taxon>
        <taxon>Chelicerata</taxon>
        <taxon>Arachnida</taxon>
        <taxon>Araneae</taxon>
        <taxon>Araneomorphae</taxon>
        <taxon>Entelegynae</taxon>
        <taxon>Araneoidea</taxon>
        <taxon>Nephilidae</taxon>
        <taxon>Nephila</taxon>
    </lineage>
</organism>
<proteinExistence type="predicted"/>
<evidence type="ECO:0000313" key="1">
    <source>
        <dbReference type="EMBL" id="GFT52908.1"/>
    </source>
</evidence>
<dbReference type="AlphaFoldDB" id="A0A8X6P7V1"/>
<keyword evidence="2" id="KW-1185">Reference proteome</keyword>
<reference evidence="1" key="1">
    <citation type="submission" date="2020-08" db="EMBL/GenBank/DDBJ databases">
        <title>Multicomponent nature underlies the extraordinary mechanical properties of spider dragline silk.</title>
        <authorList>
            <person name="Kono N."/>
            <person name="Nakamura H."/>
            <person name="Mori M."/>
            <person name="Yoshida Y."/>
            <person name="Ohtoshi R."/>
            <person name="Malay A.D."/>
            <person name="Moran D.A.P."/>
            <person name="Tomita M."/>
            <person name="Numata K."/>
            <person name="Arakawa K."/>
        </authorList>
    </citation>
    <scope>NUCLEOTIDE SEQUENCE</scope>
</reference>
<protein>
    <submittedName>
        <fullName evidence="1">Uncharacterized protein</fullName>
    </submittedName>
</protein>
<gene>
    <name evidence="1" type="ORF">NPIL_370521</name>
</gene>
<comment type="caution">
    <text evidence="1">The sequence shown here is derived from an EMBL/GenBank/DDBJ whole genome shotgun (WGS) entry which is preliminary data.</text>
</comment>
<accession>A0A8X6P7V1</accession>
<evidence type="ECO:0000313" key="2">
    <source>
        <dbReference type="Proteomes" id="UP000887013"/>
    </source>
</evidence>